<evidence type="ECO:0000256" key="1">
    <source>
        <dbReference type="ARBA" id="ARBA00004167"/>
    </source>
</evidence>
<sequence length="1307" mass="143826">MGPNLFLNSLRQIYLSFFPEPLDKTRNLTYICVLWLLLLLFCFMVGIPSTPTCWENGHTQKCQRRAKRRRKGGTLKGFRCYHRKKEKNRRLNPILKRPLGQHHDTICFHQCLCSDPSCEMYNNTTAELSLLPLSEAQEDSPPSVCPLACTAPVTEPSFTQSPASSAHSPGDLIPPPLPEALPQTPSALLPNPGSALGNFLSPSPPGQTLPPEPLPPLESKFPLLCSTPQPQNSFSSNLAQCDFRQELPSLQTTKTSSGGDTAAKVIDPRHRLFLSPDERDSVQQYSHPKTKEDQLKQKLIQLFWGLPSLHSESLASAVHVSGDCSSKFIFNSLTNASTGHEAPVLPFFLPPHLLELQPQSLPQTLSQSQPVPLTQIQLQAHLQPPLPVLSYGFIPKNRASGVHFHGPQKESKCLTLSEIQHLEWNVLQRKQQSLKDLPSMVQKSREDFCPSVPKSTQCWLSKAYISSSIDPIGFPLNSELQEKLEHHLRKRLIQHRWGLPLRAQKSLSLMRLPNNCSDSCESKSSYDLSRISVCKGQCNQSGSSYEKGSEMVQLEEDEGVDEGQSQESDPKDSFCDSESSSEKDVGSDSEKDLTMTSRSEESSVVSGQSEGPRHLRKVLQVHLSKKFEETSDSQLHRTAQNALHSNEETRSIKFDTEIKQRRSPASAGGDYCLNTSQKLSFLEPGTQQMLEAHITKLRIGISWGLPSKVLESMEIFQLKDNSSHSLFDPQTSSSTNLLMEVNSKPGSFMPLKESCKPLHGEKVGTENSATVPTSPLPATSVVEKKGRPSSGQGTQRQSPSNIKHGPVQEVSALGDARPTLLPVTNSIAGKTNQGHFPIANIHSPKLPSSQAGARCESGDKSMNSSDRVEMQLGRKMEEKAEPASMSNVFREIVEAKVFHAVQYNTRDIMTTNKPGISQRINVSKTIGKTPVTTKVTPPETSDLKSSDLNQQLLDELKSKLKKKKDGQIQGQPTNMSHDTNKDSMPGAQGVSNVDTGASQVLHVHLEDQTVNVEKQQEPWVPEQALRLCPDKNFPPASKKVSPTSSKAQELGGGDAGLVRSQPGGNTAPPQVMLEDTAGSRSPQTLSQKRQCPPDSLFINKMKSFFQRLQPRVICTKQENPQGKGSPRSCAQSRGTGRSRAAVMGTTETQKATSDIGKFPEKRLGPWHAGDTNCPQEPLLWAVRCETAQQRAAARVLAKPVQWPALHPRAPAYSQSCRQAAVFAGQNPTSIIHTRNDGRHPQKVGAFGKDLCLYHQHPQSVPRSGTVTHHPSPTCRPHPAQRPPAALTTGQGTVFRRPCLFMTPKLLL</sequence>
<dbReference type="InterPro" id="IPR039509">
    <property type="entry name" value="SPATA31"/>
</dbReference>
<name>A0A834BB48_9CHIR</name>
<comment type="subcellular location">
    <subcellularLocation>
        <location evidence="1">Membrane</location>
        <topology evidence="1">Single-pass membrane protein</topology>
    </subcellularLocation>
</comment>
<feature type="compositionally biased region" description="Polar residues" evidence="6">
    <location>
        <begin position="537"/>
        <end position="546"/>
    </location>
</feature>
<gene>
    <name evidence="9" type="ORF">HJG60_017987</name>
</gene>
<keyword evidence="3" id="KW-1133">Transmembrane helix</keyword>
<feature type="compositionally biased region" description="Pro residues" evidence="6">
    <location>
        <begin position="202"/>
        <end position="216"/>
    </location>
</feature>
<feature type="region of interest" description="Disordered" evidence="6">
    <location>
        <begin position="1031"/>
        <end position="1093"/>
    </location>
</feature>
<comment type="caution">
    <text evidence="9">The sequence shown here is derived from an EMBL/GenBank/DDBJ whole genome shotgun (WGS) entry which is preliminary data.</text>
</comment>
<feature type="compositionally biased region" description="Polar residues" evidence="6">
    <location>
        <begin position="789"/>
        <end position="801"/>
    </location>
</feature>
<evidence type="ECO:0000313" key="9">
    <source>
        <dbReference type="EMBL" id="KAF6127380.1"/>
    </source>
</evidence>
<feature type="compositionally biased region" description="Polar residues" evidence="6">
    <location>
        <begin position="156"/>
        <end position="167"/>
    </location>
</feature>
<evidence type="ECO:0000256" key="4">
    <source>
        <dbReference type="ARBA" id="ARBA00023136"/>
    </source>
</evidence>
<organism evidence="9 10">
    <name type="scientific">Phyllostomus discolor</name>
    <name type="common">pale spear-nosed bat</name>
    <dbReference type="NCBI Taxonomy" id="89673"/>
    <lineage>
        <taxon>Eukaryota</taxon>
        <taxon>Metazoa</taxon>
        <taxon>Chordata</taxon>
        <taxon>Craniata</taxon>
        <taxon>Vertebrata</taxon>
        <taxon>Euteleostomi</taxon>
        <taxon>Mammalia</taxon>
        <taxon>Eutheria</taxon>
        <taxon>Laurasiatheria</taxon>
        <taxon>Chiroptera</taxon>
        <taxon>Yangochiroptera</taxon>
        <taxon>Phyllostomidae</taxon>
        <taxon>Phyllostominae</taxon>
        <taxon>Phyllostomus</taxon>
    </lineage>
</organism>
<feature type="compositionally biased region" description="Polar residues" evidence="6">
    <location>
        <begin position="765"/>
        <end position="777"/>
    </location>
</feature>
<evidence type="ECO:0000313" key="10">
    <source>
        <dbReference type="Proteomes" id="UP000664940"/>
    </source>
</evidence>
<feature type="compositionally biased region" description="Basic and acidic residues" evidence="6">
    <location>
        <begin position="755"/>
        <end position="764"/>
    </location>
</feature>
<evidence type="ECO:0000259" key="7">
    <source>
        <dbReference type="Pfam" id="PF14650"/>
    </source>
</evidence>
<feature type="compositionally biased region" description="Polar residues" evidence="6">
    <location>
        <begin position="968"/>
        <end position="977"/>
    </location>
</feature>
<evidence type="ECO:0008006" key="11">
    <source>
        <dbReference type="Google" id="ProtNLM"/>
    </source>
</evidence>
<feature type="compositionally biased region" description="Basic and acidic residues" evidence="6">
    <location>
        <begin position="645"/>
        <end position="660"/>
    </location>
</feature>
<dbReference type="Proteomes" id="UP000664940">
    <property type="component" value="Unassembled WGS sequence"/>
</dbReference>
<feature type="compositionally biased region" description="Polar residues" evidence="6">
    <location>
        <begin position="1078"/>
        <end position="1089"/>
    </location>
</feature>
<dbReference type="PANTHER" id="PTHR21859">
    <property type="entry name" value="ACROSOME-SPECIFIC PROTEIN"/>
    <property type="match status" value="1"/>
</dbReference>
<feature type="region of interest" description="Disordered" evidence="6">
    <location>
        <begin position="755"/>
        <end position="805"/>
    </location>
</feature>
<dbReference type="Pfam" id="PF14650">
    <property type="entry name" value="FAM75"/>
    <property type="match status" value="1"/>
</dbReference>
<dbReference type="GO" id="GO:0016020">
    <property type="term" value="C:membrane"/>
    <property type="evidence" value="ECO:0007669"/>
    <property type="project" value="UniProtKB-SubCell"/>
</dbReference>
<dbReference type="PANTHER" id="PTHR21859:SF12">
    <property type="entry name" value="SPERMATOGENESIS-ASSOCIATED PROTEIN 31D1"/>
    <property type="match status" value="1"/>
</dbReference>
<dbReference type="EMBL" id="JABVXQ010000002">
    <property type="protein sequence ID" value="KAF6127380.1"/>
    <property type="molecule type" value="Genomic_DNA"/>
</dbReference>
<comment type="similarity">
    <text evidence="5">Belongs to the SPATA31 family.</text>
</comment>
<dbReference type="InterPro" id="IPR027970">
    <property type="entry name" value="SPATA31-like"/>
</dbReference>
<feature type="region of interest" description="Disordered" evidence="6">
    <location>
        <begin position="960"/>
        <end position="985"/>
    </location>
</feature>
<feature type="compositionally biased region" description="Polar residues" evidence="6">
    <location>
        <begin position="1259"/>
        <end position="1270"/>
    </location>
</feature>
<feature type="compositionally biased region" description="Polar residues" evidence="6">
    <location>
        <begin position="1116"/>
        <end position="1135"/>
    </location>
</feature>
<feature type="region of interest" description="Disordered" evidence="6">
    <location>
        <begin position="156"/>
        <end position="218"/>
    </location>
</feature>
<feature type="region of interest" description="Disordered" evidence="6">
    <location>
        <begin position="1116"/>
        <end position="1159"/>
    </location>
</feature>
<accession>A0A834BB48</accession>
<feature type="region of interest" description="Disordered" evidence="6">
    <location>
        <begin position="1259"/>
        <end position="1288"/>
    </location>
</feature>
<feature type="domain" description="SPATA31" evidence="7">
    <location>
        <begin position="283"/>
        <end position="635"/>
    </location>
</feature>
<feature type="region of interest" description="Disordered" evidence="6">
    <location>
        <begin position="629"/>
        <end position="669"/>
    </location>
</feature>
<evidence type="ECO:0000259" key="8">
    <source>
        <dbReference type="Pfam" id="PF15371"/>
    </source>
</evidence>
<dbReference type="Pfam" id="PF15371">
    <property type="entry name" value="DUF4599"/>
    <property type="match status" value="1"/>
</dbReference>
<evidence type="ECO:0000256" key="6">
    <source>
        <dbReference type="SAM" id="MobiDB-lite"/>
    </source>
</evidence>
<feature type="compositionally biased region" description="Basic and acidic residues" evidence="6">
    <location>
        <begin position="568"/>
        <end position="601"/>
    </location>
</feature>
<feature type="region of interest" description="Disordered" evidence="6">
    <location>
        <begin position="537"/>
        <end position="614"/>
    </location>
</feature>
<keyword evidence="2" id="KW-0812">Transmembrane</keyword>
<evidence type="ECO:0000256" key="3">
    <source>
        <dbReference type="ARBA" id="ARBA00022989"/>
    </source>
</evidence>
<feature type="domain" description="SPATA31-like" evidence="8">
    <location>
        <begin position="65"/>
        <end position="152"/>
    </location>
</feature>
<feature type="region of interest" description="Disordered" evidence="6">
    <location>
        <begin position="843"/>
        <end position="865"/>
    </location>
</feature>
<evidence type="ECO:0000256" key="2">
    <source>
        <dbReference type="ARBA" id="ARBA00022692"/>
    </source>
</evidence>
<protein>
    <recommendedName>
        <fullName evidence="11">Spermatogenesis-associated protein 31E1-like</fullName>
    </recommendedName>
</protein>
<evidence type="ECO:0000256" key="5">
    <source>
        <dbReference type="ARBA" id="ARBA00035009"/>
    </source>
</evidence>
<feature type="compositionally biased region" description="Polar residues" evidence="6">
    <location>
        <begin position="632"/>
        <end position="644"/>
    </location>
</feature>
<proteinExistence type="inferred from homology"/>
<keyword evidence="4" id="KW-0472">Membrane</keyword>
<reference evidence="9 10" key="1">
    <citation type="journal article" date="2020" name="Nature">
        <title>Six reference-quality genomes reveal evolution of bat adaptations.</title>
        <authorList>
            <person name="Jebb D."/>
            <person name="Huang Z."/>
            <person name="Pippel M."/>
            <person name="Hughes G.M."/>
            <person name="Lavrichenko K."/>
            <person name="Devanna P."/>
            <person name="Winkler S."/>
            <person name="Jermiin L.S."/>
            <person name="Skirmuntt E.C."/>
            <person name="Katzourakis A."/>
            <person name="Burkitt-Gray L."/>
            <person name="Ray D.A."/>
            <person name="Sullivan K.A.M."/>
            <person name="Roscito J.G."/>
            <person name="Kirilenko B.M."/>
            <person name="Davalos L.M."/>
            <person name="Corthals A.P."/>
            <person name="Power M.L."/>
            <person name="Jones G."/>
            <person name="Ransome R.D."/>
            <person name="Dechmann D.K.N."/>
            <person name="Locatelli A.G."/>
            <person name="Puechmaille S.J."/>
            <person name="Fedrigo O."/>
            <person name="Jarvis E.D."/>
            <person name="Hiller M."/>
            <person name="Vernes S.C."/>
            <person name="Myers E.W."/>
            <person name="Teeling E.C."/>
        </authorList>
    </citation>
    <scope>NUCLEOTIDE SEQUENCE [LARGE SCALE GENOMIC DNA]</scope>
    <source>
        <strain evidence="9">Bat1K_MPI-CBG_1</strain>
    </source>
</reference>